<dbReference type="PANTHER" id="PTHR10316">
    <property type="entry name" value="MEMBRANE ASSOCIATED GUANYLATE KINASE-RELATED"/>
    <property type="match status" value="1"/>
</dbReference>
<sequence>RKCSYLIMSSKQRLSPTKTINSTNSNSNKKENNNILDNVKHWSQTCHDTILCSNNINDESSTKSLLLTLNGGSDNGQFVYFGETILQNNKSNVKIIEGGKINQDEIIIKIDQHKVAGCTLKDVQTLIQTKSANGQKIKLKTCKTAIKSKK</sequence>
<feature type="compositionally biased region" description="Low complexity" evidence="1">
    <location>
        <begin position="17"/>
        <end position="27"/>
    </location>
</feature>
<accession>A0A813ZZ43</accession>
<dbReference type="EMBL" id="CAJOBC010001604">
    <property type="protein sequence ID" value="CAF3687910.1"/>
    <property type="molecule type" value="Genomic_DNA"/>
</dbReference>
<dbReference type="Proteomes" id="UP000677228">
    <property type="component" value="Unassembled WGS sequence"/>
</dbReference>
<feature type="non-terminal residue" evidence="2">
    <location>
        <position position="150"/>
    </location>
</feature>
<dbReference type="Proteomes" id="UP000682733">
    <property type="component" value="Unassembled WGS sequence"/>
</dbReference>
<dbReference type="EMBL" id="CAJNOK010031322">
    <property type="protein sequence ID" value="CAF1470793.1"/>
    <property type="molecule type" value="Genomic_DNA"/>
</dbReference>
<protein>
    <recommendedName>
        <fullName evidence="7">PDZ domain-containing protein</fullName>
    </recommendedName>
</protein>
<dbReference type="GO" id="GO:0007165">
    <property type="term" value="P:signal transduction"/>
    <property type="evidence" value="ECO:0007669"/>
    <property type="project" value="TreeGrafter"/>
</dbReference>
<evidence type="ECO:0000256" key="1">
    <source>
        <dbReference type="SAM" id="MobiDB-lite"/>
    </source>
</evidence>
<evidence type="ECO:0000313" key="5">
    <source>
        <dbReference type="EMBL" id="CAF4262703.1"/>
    </source>
</evidence>
<dbReference type="Proteomes" id="UP000681722">
    <property type="component" value="Unassembled WGS sequence"/>
</dbReference>
<dbReference type="OrthoDB" id="66881at2759"/>
<dbReference type="EMBL" id="CAJOBA010053210">
    <property type="protein sequence ID" value="CAF4262703.1"/>
    <property type="molecule type" value="Genomic_DNA"/>
</dbReference>
<dbReference type="GO" id="GO:0005737">
    <property type="term" value="C:cytoplasm"/>
    <property type="evidence" value="ECO:0007669"/>
    <property type="project" value="TreeGrafter"/>
</dbReference>
<organism evidence="2 6">
    <name type="scientific">Didymodactylos carnosus</name>
    <dbReference type="NCBI Taxonomy" id="1234261"/>
    <lineage>
        <taxon>Eukaryota</taxon>
        <taxon>Metazoa</taxon>
        <taxon>Spiralia</taxon>
        <taxon>Gnathifera</taxon>
        <taxon>Rotifera</taxon>
        <taxon>Eurotatoria</taxon>
        <taxon>Bdelloidea</taxon>
        <taxon>Philodinida</taxon>
        <taxon>Philodinidae</taxon>
        <taxon>Didymodactylos</taxon>
    </lineage>
</organism>
<evidence type="ECO:0000313" key="2">
    <source>
        <dbReference type="EMBL" id="CAF0906183.1"/>
    </source>
</evidence>
<proteinExistence type="predicted"/>
<keyword evidence="6" id="KW-1185">Reference proteome</keyword>
<name>A0A813ZZ43_9BILA</name>
<dbReference type="PANTHER" id="PTHR10316:SF40">
    <property type="entry name" value="LD27118P"/>
    <property type="match status" value="1"/>
</dbReference>
<dbReference type="Proteomes" id="UP000663829">
    <property type="component" value="Unassembled WGS sequence"/>
</dbReference>
<reference evidence="2" key="1">
    <citation type="submission" date="2021-02" db="EMBL/GenBank/DDBJ databases">
        <authorList>
            <person name="Nowell W R."/>
        </authorList>
    </citation>
    <scope>NUCLEOTIDE SEQUENCE</scope>
</reference>
<evidence type="ECO:0008006" key="7">
    <source>
        <dbReference type="Google" id="ProtNLM"/>
    </source>
</evidence>
<dbReference type="AlphaFoldDB" id="A0A813ZZ43"/>
<feature type="region of interest" description="Disordered" evidence="1">
    <location>
        <begin position="8"/>
        <end position="33"/>
    </location>
</feature>
<evidence type="ECO:0000313" key="4">
    <source>
        <dbReference type="EMBL" id="CAF3687910.1"/>
    </source>
</evidence>
<dbReference type="EMBL" id="CAJNOQ010001604">
    <property type="protein sequence ID" value="CAF0906183.1"/>
    <property type="molecule type" value="Genomic_DNA"/>
</dbReference>
<evidence type="ECO:0000313" key="6">
    <source>
        <dbReference type="Proteomes" id="UP000663829"/>
    </source>
</evidence>
<evidence type="ECO:0000313" key="3">
    <source>
        <dbReference type="EMBL" id="CAF1470793.1"/>
    </source>
</evidence>
<gene>
    <name evidence="2" type="ORF">GPM918_LOCUS8902</name>
    <name evidence="3" type="ORF">OVA965_LOCUS35646</name>
    <name evidence="4" type="ORF">SRO942_LOCUS8903</name>
    <name evidence="5" type="ORF">TMI583_LOCUS36618</name>
</gene>
<comment type="caution">
    <text evidence="2">The sequence shown here is derived from an EMBL/GenBank/DDBJ whole genome shotgun (WGS) entry which is preliminary data.</text>
</comment>